<dbReference type="Pfam" id="PF00700">
    <property type="entry name" value="Flagellin_C"/>
    <property type="match status" value="1"/>
</dbReference>
<keyword evidence="3" id="KW-0964">Secreted</keyword>
<evidence type="ECO:0000313" key="7">
    <source>
        <dbReference type="Proteomes" id="UP000053675"/>
    </source>
</evidence>
<comment type="caution">
    <text evidence="6">The sequence shown here is derived from an EMBL/GenBank/DDBJ whole genome shotgun (WGS) entry which is preliminary data.</text>
</comment>
<feature type="domain" description="Flagellin N-terminal" evidence="4">
    <location>
        <begin position="6"/>
        <end position="140"/>
    </location>
</feature>
<dbReference type="GO" id="GO:0005198">
    <property type="term" value="F:structural molecule activity"/>
    <property type="evidence" value="ECO:0007669"/>
    <property type="project" value="UniProtKB-UniRule"/>
</dbReference>
<proteinExistence type="inferred from homology"/>
<name>A0A084U888_9HYPH</name>
<dbReference type="PANTHER" id="PTHR42792">
    <property type="entry name" value="FLAGELLIN"/>
    <property type="match status" value="1"/>
</dbReference>
<dbReference type="GO" id="GO:0005576">
    <property type="term" value="C:extracellular region"/>
    <property type="evidence" value="ECO:0007669"/>
    <property type="project" value="UniProtKB-SubCell"/>
</dbReference>
<dbReference type="SUPFAM" id="SSF64518">
    <property type="entry name" value="Phase 1 flagellin"/>
    <property type="match status" value="1"/>
</dbReference>
<dbReference type="InterPro" id="IPR001029">
    <property type="entry name" value="Flagellin_N"/>
</dbReference>
<dbReference type="GO" id="GO:0009288">
    <property type="term" value="C:bacterial-type flagellum"/>
    <property type="evidence" value="ECO:0007669"/>
    <property type="project" value="UniProtKB-SubCell"/>
</dbReference>
<accession>A0A084U888</accession>
<dbReference type="Proteomes" id="UP000053675">
    <property type="component" value="Unassembled WGS sequence"/>
</dbReference>
<evidence type="ECO:0000256" key="1">
    <source>
        <dbReference type="ARBA" id="ARBA00005709"/>
    </source>
</evidence>
<dbReference type="Pfam" id="PF00669">
    <property type="entry name" value="Flagellin_N"/>
    <property type="match status" value="1"/>
</dbReference>
<protein>
    <recommendedName>
        <fullName evidence="3">Flagellin</fullName>
    </recommendedName>
</protein>
<dbReference type="OrthoDB" id="8004955at2"/>
<feature type="domain" description="Flagellin C-terminal" evidence="5">
    <location>
        <begin position="267"/>
        <end position="348"/>
    </location>
</feature>
<reference evidence="6 7" key="1">
    <citation type="submission" date="2014-05" db="EMBL/GenBank/DDBJ databases">
        <title>Draft Genome Sequence of Nitratireductor basaltis Strain UMTGB225, A Marine Bacterium Isolated from Green Barrel Tunicate.</title>
        <authorList>
            <person name="Gan H.Y."/>
        </authorList>
    </citation>
    <scope>NUCLEOTIDE SEQUENCE [LARGE SCALE GENOMIC DNA]</scope>
    <source>
        <strain evidence="6 7">UMTGB225</strain>
    </source>
</reference>
<dbReference type="RefSeq" id="WP_036478823.1">
    <property type="nucleotide sequence ID" value="NZ_JMQM01000001.1"/>
</dbReference>
<comment type="subcellular location">
    <subcellularLocation>
        <location evidence="3">Secreted</location>
    </subcellularLocation>
    <subcellularLocation>
        <location evidence="3">Bacterial flagellum</location>
    </subcellularLocation>
</comment>
<keyword evidence="6" id="KW-0969">Cilium</keyword>
<keyword evidence="7" id="KW-1185">Reference proteome</keyword>
<evidence type="ECO:0000259" key="5">
    <source>
        <dbReference type="Pfam" id="PF00700"/>
    </source>
</evidence>
<sequence length="348" mass="37719">MKTSFVSSSAISQTMRNHMMRMQVELVQRQQEVTTQRLADPGATLGARAGFSFSMTRDIQRLENLLDSNGLAANRLSATQNALEQFSNVSQDLLSTLTAAVSGVSDTSIVRAAATRSLESVTSILNTNMNGEYLFAGINTDVKPVNEFTAPGSPNQAQFDTYFQTHFGFPQSDPAAASITAAQMNDFIDNTLLPGFLGTDWQAAWSNASNETITSRITLNETAQTSTTANSIGMRKVALATAMTSDLLKIPLSEETQKALYTKATALVGEAVADVARVQSEVGVAEIRVKDATDRVEAQIDLSKLFVNEMEGVDPYEASTKLNELLTQIETSYALTARIQQLSLLRHL</sequence>
<organism evidence="6 7">
    <name type="scientific">Nitratireductor basaltis</name>
    <dbReference type="NCBI Taxonomy" id="472175"/>
    <lineage>
        <taxon>Bacteria</taxon>
        <taxon>Pseudomonadati</taxon>
        <taxon>Pseudomonadota</taxon>
        <taxon>Alphaproteobacteria</taxon>
        <taxon>Hyphomicrobiales</taxon>
        <taxon>Phyllobacteriaceae</taxon>
        <taxon>Nitratireductor</taxon>
    </lineage>
</organism>
<evidence type="ECO:0000259" key="4">
    <source>
        <dbReference type="Pfam" id="PF00669"/>
    </source>
</evidence>
<comment type="function">
    <text evidence="3">Flagellin is the subunit protein which polymerizes to form the filaments of bacterial flagella.</text>
</comment>
<keyword evidence="6" id="KW-0966">Cell projection</keyword>
<dbReference type="Gene3D" id="1.20.1330.10">
    <property type="entry name" value="f41 fragment of flagellin, N-terminal domain"/>
    <property type="match status" value="1"/>
</dbReference>
<dbReference type="InterPro" id="IPR046358">
    <property type="entry name" value="Flagellin_C"/>
</dbReference>
<gene>
    <name evidence="6" type="ORF">EL18_00189</name>
</gene>
<dbReference type="STRING" id="472175.EL18_00189"/>
<evidence type="ECO:0000256" key="2">
    <source>
        <dbReference type="ARBA" id="ARBA00023143"/>
    </source>
</evidence>
<evidence type="ECO:0000256" key="3">
    <source>
        <dbReference type="RuleBase" id="RU362073"/>
    </source>
</evidence>
<dbReference type="eggNOG" id="COG1344">
    <property type="taxonomic scope" value="Bacteria"/>
</dbReference>
<dbReference type="NCBIfam" id="NF004669">
    <property type="entry name" value="PRK06008.1"/>
    <property type="match status" value="1"/>
</dbReference>
<keyword evidence="6" id="KW-0282">Flagellum</keyword>
<dbReference type="PATRIC" id="fig|472175.3.peg.196"/>
<dbReference type="EMBL" id="JMQM01000001">
    <property type="protein sequence ID" value="KFB09174.1"/>
    <property type="molecule type" value="Genomic_DNA"/>
</dbReference>
<dbReference type="InterPro" id="IPR001492">
    <property type="entry name" value="Flagellin"/>
</dbReference>
<comment type="similarity">
    <text evidence="1 3">Belongs to the bacterial flagellin family.</text>
</comment>
<evidence type="ECO:0000313" key="6">
    <source>
        <dbReference type="EMBL" id="KFB09174.1"/>
    </source>
</evidence>
<keyword evidence="2 3" id="KW-0975">Bacterial flagellum</keyword>
<dbReference type="AlphaFoldDB" id="A0A084U888"/>
<dbReference type="PANTHER" id="PTHR42792:SF1">
    <property type="entry name" value="FLAGELLAR HOOK-ASSOCIATED PROTEIN 3"/>
    <property type="match status" value="1"/>
</dbReference>